<dbReference type="Pfam" id="PF13429">
    <property type="entry name" value="TPR_15"/>
    <property type="match status" value="1"/>
</dbReference>
<organism evidence="3 4">
    <name type="scientific">Siphonobacter aquaeclarae</name>
    <dbReference type="NCBI Taxonomy" id="563176"/>
    <lineage>
        <taxon>Bacteria</taxon>
        <taxon>Pseudomonadati</taxon>
        <taxon>Bacteroidota</taxon>
        <taxon>Cytophagia</taxon>
        <taxon>Cytophagales</taxon>
        <taxon>Cytophagaceae</taxon>
        <taxon>Siphonobacter</taxon>
    </lineage>
</organism>
<accession>A0A1G9V106</accession>
<dbReference type="Pfam" id="PF13432">
    <property type="entry name" value="TPR_16"/>
    <property type="match status" value="2"/>
</dbReference>
<feature type="repeat" description="TPR" evidence="1">
    <location>
        <begin position="380"/>
        <end position="413"/>
    </location>
</feature>
<proteinExistence type="predicted"/>
<dbReference type="InterPro" id="IPR019734">
    <property type="entry name" value="TPR_rpt"/>
</dbReference>
<feature type="chain" id="PRO_5011701737" evidence="2">
    <location>
        <begin position="21"/>
        <end position="565"/>
    </location>
</feature>
<dbReference type="PANTHER" id="PTHR12558">
    <property type="entry name" value="CELL DIVISION CYCLE 16,23,27"/>
    <property type="match status" value="1"/>
</dbReference>
<dbReference type="AlphaFoldDB" id="A0A1G9V106"/>
<dbReference type="Gene3D" id="1.25.40.10">
    <property type="entry name" value="Tetratricopeptide repeat domain"/>
    <property type="match status" value="5"/>
</dbReference>
<keyword evidence="2" id="KW-0732">Signal</keyword>
<dbReference type="EMBL" id="FNGS01000008">
    <property type="protein sequence ID" value="SDM65904.1"/>
    <property type="molecule type" value="Genomic_DNA"/>
</dbReference>
<dbReference type="PROSITE" id="PS50005">
    <property type="entry name" value="TPR"/>
    <property type="match status" value="3"/>
</dbReference>
<evidence type="ECO:0000256" key="2">
    <source>
        <dbReference type="SAM" id="SignalP"/>
    </source>
</evidence>
<dbReference type="SUPFAM" id="SSF48452">
    <property type="entry name" value="TPR-like"/>
    <property type="match status" value="2"/>
</dbReference>
<protein>
    <submittedName>
        <fullName evidence="3">Tetratricopeptide repeat-containing protein</fullName>
    </submittedName>
</protein>
<evidence type="ECO:0000256" key="1">
    <source>
        <dbReference type="PROSITE-ProRule" id="PRU00339"/>
    </source>
</evidence>
<feature type="repeat" description="TPR" evidence="1">
    <location>
        <begin position="417"/>
        <end position="450"/>
    </location>
</feature>
<sequence>MKAIALWLVVLAWFSMPVSAQKKKKEGPSAEQVIEAERVFTDGMKFFVQDDFEKAIPQFQKALDLTPENAGMNYSLAVALDKKGDAEKAITFAEKSFLLDPENKYNVVLLAELYEKRHKFSEAARLYQLLVARFPGNTEYAIELASLYIQQDHYDEALKSYEKIEKSLGVTEEITRQKQLILLKQGKLNDAVREGERLIQSDPTEVDYMVEQAELLMTHDRAEQAIPWLEKILVSRPENAQAHIMLAELYRKKGDLKRCNEELSKAFADPSLDATTKARVLTSYMAMLPQESKNEDVLRFARSLVTSHPEQAQGHVILGDLLSQREDKAGARDSYVRAVRLDGSLNEVWQRVIQLDGDLNQMDSVIAHSEEAIEVFPNQAVFWYAGGSAYLVKKQYQKAAEAMEEARRLSSDEKLLSFIHAQLGDAYNAMGKHEASDTAYEAALKIDPDNEHVLNNYGYFLSLRKVKLDRALELTNRLVKLFPENATFLDTHAWVLFARGDFKGAASFLDKAVKLNASNGTFWEHYGDVASQLGEKEKALEYWRKAKSLGQTSDRIEKKISTGSL</sequence>
<gene>
    <name evidence="3" type="ORF">SAMN04488090_3926</name>
</gene>
<dbReference type="RefSeq" id="WP_093207000.1">
    <property type="nucleotide sequence ID" value="NZ_FNGS01000008.1"/>
</dbReference>
<dbReference type="Proteomes" id="UP000198901">
    <property type="component" value="Unassembled WGS sequence"/>
</dbReference>
<reference evidence="3 4" key="1">
    <citation type="submission" date="2016-10" db="EMBL/GenBank/DDBJ databases">
        <authorList>
            <person name="de Groot N.N."/>
        </authorList>
    </citation>
    <scope>NUCLEOTIDE SEQUENCE [LARGE SCALE GENOMIC DNA]</scope>
    <source>
        <strain evidence="3 4">DSM 21668</strain>
    </source>
</reference>
<dbReference type="Pfam" id="PF14559">
    <property type="entry name" value="TPR_19"/>
    <property type="match status" value="1"/>
</dbReference>
<feature type="repeat" description="TPR" evidence="1">
    <location>
        <begin position="36"/>
        <end position="69"/>
    </location>
</feature>
<keyword evidence="4" id="KW-1185">Reference proteome</keyword>
<dbReference type="OrthoDB" id="9814220at2"/>
<evidence type="ECO:0000313" key="3">
    <source>
        <dbReference type="EMBL" id="SDM65904.1"/>
    </source>
</evidence>
<keyword evidence="1" id="KW-0802">TPR repeat</keyword>
<dbReference type="InterPro" id="IPR011990">
    <property type="entry name" value="TPR-like_helical_dom_sf"/>
</dbReference>
<dbReference type="Pfam" id="PF13181">
    <property type="entry name" value="TPR_8"/>
    <property type="match status" value="1"/>
</dbReference>
<name>A0A1G9V106_9BACT</name>
<dbReference type="SMART" id="SM00028">
    <property type="entry name" value="TPR"/>
    <property type="match status" value="9"/>
</dbReference>
<dbReference type="STRING" id="563176.SAMN04488090_3926"/>
<feature type="signal peptide" evidence="2">
    <location>
        <begin position="1"/>
        <end position="20"/>
    </location>
</feature>
<evidence type="ECO:0000313" key="4">
    <source>
        <dbReference type="Proteomes" id="UP000198901"/>
    </source>
</evidence>
<dbReference type="PANTHER" id="PTHR12558:SF13">
    <property type="entry name" value="CELL DIVISION CYCLE PROTEIN 27 HOMOLOG"/>
    <property type="match status" value="1"/>
</dbReference>